<dbReference type="GO" id="GO:0008483">
    <property type="term" value="F:transaminase activity"/>
    <property type="evidence" value="ECO:0007669"/>
    <property type="project" value="UniProtKB-KW"/>
</dbReference>
<protein>
    <recommendedName>
        <fullName evidence="9">Adenosylmethionine-8-amino-7-oxononanoate aminotransferase</fullName>
        <ecNumber evidence="9">2.6.1.62</ecNumber>
    </recommendedName>
    <alternativeName>
        <fullName evidence="9">7,8-diamino-pelargonic acid aminotransferase</fullName>
        <shortName evidence="9">DAPA AT</shortName>
        <shortName evidence="9">DAPA aminotransferase</shortName>
    </alternativeName>
    <alternativeName>
        <fullName evidence="9">7,8-diaminononanoate synthase</fullName>
        <shortName evidence="9">DANS</shortName>
    </alternativeName>
    <alternativeName>
        <fullName evidence="9">Diaminopelargonic acid synthase</fullName>
    </alternativeName>
</protein>
<evidence type="ECO:0000256" key="3">
    <source>
        <dbReference type="ARBA" id="ARBA00022576"/>
    </source>
</evidence>
<evidence type="ECO:0000256" key="2">
    <source>
        <dbReference type="ARBA" id="ARBA00005063"/>
    </source>
</evidence>
<proteinExistence type="inferred from homology"/>
<dbReference type="PANTHER" id="PTHR42684:SF17">
    <property type="entry name" value="ADENOSYLMETHIONINE-8-AMINO-7-OXONONANOATE AMINOTRANSFERASE"/>
    <property type="match status" value="1"/>
</dbReference>
<dbReference type="CDD" id="cd00610">
    <property type="entry name" value="OAT_like"/>
    <property type="match status" value="1"/>
</dbReference>
<dbReference type="InterPro" id="IPR015424">
    <property type="entry name" value="PyrdxlP-dep_Trfase"/>
</dbReference>
<dbReference type="EMBL" id="BMDY01000001">
    <property type="protein sequence ID" value="GGA92583.1"/>
    <property type="molecule type" value="Genomic_DNA"/>
</dbReference>
<evidence type="ECO:0000256" key="1">
    <source>
        <dbReference type="ARBA" id="ARBA00001933"/>
    </source>
</evidence>
<dbReference type="NCBIfam" id="NF005940">
    <property type="entry name" value="PRK07986.1"/>
    <property type="match status" value="1"/>
</dbReference>
<dbReference type="Proteomes" id="UP000651977">
    <property type="component" value="Unassembled WGS sequence"/>
</dbReference>
<evidence type="ECO:0000256" key="4">
    <source>
        <dbReference type="ARBA" id="ARBA00022679"/>
    </source>
</evidence>
<keyword evidence="5 9" id="KW-0949">S-adenosyl-L-methionine</keyword>
<keyword evidence="4 9" id="KW-0808">Transferase</keyword>
<feature type="binding site" evidence="9">
    <location>
        <position position="273"/>
    </location>
    <ligand>
        <name>substrate</name>
    </ligand>
</feature>
<reference evidence="11" key="1">
    <citation type="journal article" date="2019" name="Int. J. Syst. Evol. Microbiol.">
        <title>The Global Catalogue of Microorganisms (GCM) 10K type strain sequencing project: providing services to taxonomists for standard genome sequencing and annotation.</title>
        <authorList>
            <consortium name="The Broad Institute Genomics Platform"/>
            <consortium name="The Broad Institute Genome Sequencing Center for Infectious Disease"/>
            <person name="Wu L."/>
            <person name="Ma J."/>
        </authorList>
    </citation>
    <scope>NUCLEOTIDE SEQUENCE [LARGE SCALE GENOMIC DNA]</scope>
    <source>
        <strain evidence="11">CGMCC 1.10131</strain>
    </source>
</reference>
<comment type="catalytic activity">
    <reaction evidence="8 9">
        <text>(8S)-8-amino-7-oxononanoate + S-adenosyl-L-methionine = S-adenosyl-4-methylsulfanyl-2-oxobutanoate + (7R,8S)-7,8-diammoniononanoate</text>
        <dbReference type="Rhea" id="RHEA:16861"/>
        <dbReference type="ChEBI" id="CHEBI:16490"/>
        <dbReference type="ChEBI" id="CHEBI:59789"/>
        <dbReference type="ChEBI" id="CHEBI:149468"/>
        <dbReference type="ChEBI" id="CHEBI:149469"/>
        <dbReference type="EC" id="2.6.1.62"/>
    </reaction>
</comment>
<dbReference type="Gene3D" id="3.90.1150.10">
    <property type="entry name" value="Aspartate Aminotransferase, domain 1"/>
    <property type="match status" value="1"/>
</dbReference>
<accession>A0ABQ1HUR7</accession>
<dbReference type="InterPro" id="IPR049704">
    <property type="entry name" value="Aminotrans_3_PPA_site"/>
</dbReference>
<keyword evidence="3 9" id="KW-0032">Aminotransferase</keyword>
<keyword evidence="11" id="KW-1185">Reference proteome</keyword>
<feature type="binding site" evidence="9">
    <location>
        <position position="244"/>
    </location>
    <ligand>
        <name>pyridoxal 5'-phosphate</name>
        <dbReference type="ChEBI" id="CHEBI:597326"/>
    </ligand>
</feature>
<keyword evidence="7 9" id="KW-0663">Pyridoxal phosphate</keyword>
<dbReference type="PANTHER" id="PTHR42684">
    <property type="entry name" value="ADENOSYLMETHIONINE-8-AMINO-7-OXONONANOATE AMINOTRANSFERASE"/>
    <property type="match status" value="1"/>
</dbReference>
<evidence type="ECO:0000313" key="10">
    <source>
        <dbReference type="EMBL" id="GGA92583.1"/>
    </source>
</evidence>
<feature type="binding site" evidence="9">
    <location>
        <begin position="307"/>
        <end position="308"/>
    </location>
    <ligand>
        <name>pyridoxal 5'-phosphate</name>
        <dbReference type="ChEBI" id="CHEBI:597326"/>
    </ligand>
</feature>
<evidence type="ECO:0000256" key="6">
    <source>
        <dbReference type="ARBA" id="ARBA00022756"/>
    </source>
</evidence>
<dbReference type="SUPFAM" id="SSF53383">
    <property type="entry name" value="PLP-dependent transferases"/>
    <property type="match status" value="1"/>
</dbReference>
<feature type="binding site" evidence="9">
    <location>
        <position position="51"/>
    </location>
    <ligand>
        <name>substrate</name>
    </ligand>
</feature>
<comment type="function">
    <text evidence="9">Catalyzes the transfer of the alpha-amino group from S-adenosyl-L-methionine (SAM) to 7-keto-8-aminopelargonic acid (KAPA) to form 7,8-diaminopelargonic acid (DAPA). It is the only aminotransferase known to utilize SAM as an amino donor.</text>
</comment>
<evidence type="ECO:0000256" key="5">
    <source>
        <dbReference type="ARBA" id="ARBA00022691"/>
    </source>
</evidence>
<comment type="caution">
    <text evidence="10">The sequence shown here is derived from an EMBL/GenBank/DDBJ whole genome shotgun (WGS) entry which is preliminary data.</text>
</comment>
<keyword evidence="9" id="KW-0963">Cytoplasm</keyword>
<dbReference type="EC" id="2.6.1.62" evidence="9"/>
<feature type="binding site" evidence="9">
    <location>
        <position position="143"/>
    </location>
    <ligand>
        <name>substrate</name>
    </ligand>
</feature>
<feature type="binding site" evidence="9">
    <location>
        <position position="390"/>
    </location>
    <ligand>
        <name>substrate</name>
    </ligand>
</feature>
<dbReference type="HAMAP" id="MF_00834">
    <property type="entry name" value="BioA"/>
    <property type="match status" value="1"/>
</dbReference>
<keyword evidence="6 9" id="KW-0093">Biotin biosynthesis</keyword>
<comment type="similarity">
    <text evidence="9">Belongs to the class-III pyridoxal-phosphate-dependent aminotransferase family. BioA subfamily.</text>
</comment>
<dbReference type="InterPro" id="IPR015422">
    <property type="entry name" value="PyrdxlP-dep_Trfase_small"/>
</dbReference>
<comment type="subunit">
    <text evidence="9">Homodimer.</text>
</comment>
<name>A0ABQ1HUR7_9ALTE</name>
<feature type="site" description="Participates in the substrate recognition with KAPA and in a stacking interaction with the adenine ring of SAM" evidence="9">
    <location>
        <position position="16"/>
    </location>
</feature>
<dbReference type="Gene3D" id="3.40.640.10">
    <property type="entry name" value="Type I PLP-dependent aspartate aminotransferase-like (Major domain)"/>
    <property type="match status" value="1"/>
</dbReference>
<dbReference type="PROSITE" id="PS00600">
    <property type="entry name" value="AA_TRANSFER_CLASS_3"/>
    <property type="match status" value="1"/>
</dbReference>
<feature type="binding site" evidence="9">
    <location>
        <begin position="111"/>
        <end position="112"/>
    </location>
    <ligand>
        <name>pyridoxal 5'-phosphate</name>
        <dbReference type="ChEBI" id="CHEBI:597326"/>
    </ligand>
</feature>
<dbReference type="PIRSF" id="PIRSF000521">
    <property type="entry name" value="Transaminase_4ab_Lys_Orn"/>
    <property type="match status" value="1"/>
</dbReference>
<evidence type="ECO:0000256" key="8">
    <source>
        <dbReference type="ARBA" id="ARBA00048449"/>
    </source>
</evidence>
<gene>
    <name evidence="9 10" type="primary">bioA</name>
    <name evidence="10" type="ORF">GCM10007414_01530</name>
</gene>
<dbReference type="InterPro" id="IPR005815">
    <property type="entry name" value="BioA"/>
</dbReference>
<evidence type="ECO:0000313" key="11">
    <source>
        <dbReference type="Proteomes" id="UP000651977"/>
    </source>
</evidence>
<dbReference type="InterPro" id="IPR015421">
    <property type="entry name" value="PyrdxlP-dep_Trfase_major"/>
</dbReference>
<organism evidence="10 11">
    <name type="scientific">Agarivorans gilvus</name>
    <dbReference type="NCBI Taxonomy" id="680279"/>
    <lineage>
        <taxon>Bacteria</taxon>
        <taxon>Pseudomonadati</taxon>
        <taxon>Pseudomonadota</taxon>
        <taxon>Gammaproteobacteria</taxon>
        <taxon>Alteromonadales</taxon>
        <taxon>Alteromonadaceae</taxon>
        <taxon>Agarivorans</taxon>
    </lineage>
</organism>
<dbReference type="InterPro" id="IPR005814">
    <property type="entry name" value="Aminotrans_3"/>
</dbReference>
<evidence type="ECO:0000256" key="9">
    <source>
        <dbReference type="HAMAP-Rule" id="MF_00834"/>
    </source>
</evidence>
<feature type="binding site" evidence="9">
    <location>
        <position position="306"/>
    </location>
    <ligand>
        <name>substrate</name>
    </ligand>
</feature>
<dbReference type="NCBIfam" id="TIGR00508">
    <property type="entry name" value="bioA"/>
    <property type="match status" value="1"/>
</dbReference>
<dbReference type="NCBIfam" id="NF004624">
    <property type="entry name" value="PRK05964.1"/>
    <property type="match status" value="1"/>
</dbReference>
<feature type="modified residue" description="N6-(pyridoxal phosphate)lysine" evidence="9">
    <location>
        <position position="273"/>
    </location>
</feature>
<dbReference type="RefSeq" id="WP_055731768.1">
    <property type="nucleotide sequence ID" value="NZ_BMDY01000001.1"/>
</dbReference>
<comment type="cofactor">
    <cofactor evidence="1 9">
        <name>pyridoxal 5'-phosphate</name>
        <dbReference type="ChEBI" id="CHEBI:597326"/>
    </cofactor>
</comment>
<comment type="subcellular location">
    <subcellularLocation>
        <location evidence="9">Cytoplasm</location>
    </subcellularLocation>
</comment>
<sequence length="423" mass="46433">MSIDLQFDQQHLWHPYTSSLKPLPCYPVASAEGCELILEDGRRLVDGMASWWACIHGYQVAQLDQAVQQQLSKMSHVMFGGLTHQPAIDLCKKLVALTPENLQQVFISDSGSVAVEVALKMALQYWQAKGEPRAKFATVRNGYHGDTFAAMSVSDPQGGMHQLYQGFLAEHFFCDAPQTRFDEPWNNADISPMKTLLAEHHRSIAAVIIEPIVQGAGGMRIYHPEYLKALRALCDEYGLLLIADEIATGFGRTGKLFACEHAQIQPDILCLGKGLTGGYMSLAATLTSKHIAHTICSGDAGVFMHGPTFMGNPLACAVANASIELLLNSPWQQRVEHIQAQLNQGLATCLSLDSIADVRVLGAIGVVEAKRPVDLAQIQAKFVELGVWIRPFGKLIYLMPPYTISDAQLERLCSAIYRVMAEL</sequence>
<comment type="pathway">
    <text evidence="2 9">Cofactor biosynthesis; biotin biosynthesis; 7,8-diaminononanoate from 8-amino-7-oxononanoate (SAM route): step 1/1.</text>
</comment>
<dbReference type="Pfam" id="PF00202">
    <property type="entry name" value="Aminotran_3"/>
    <property type="match status" value="1"/>
</dbReference>
<evidence type="ECO:0000256" key="7">
    <source>
        <dbReference type="ARBA" id="ARBA00022898"/>
    </source>
</evidence>